<dbReference type="PANTHER" id="PTHR21716">
    <property type="entry name" value="TRANSMEMBRANE PROTEIN"/>
    <property type="match status" value="1"/>
</dbReference>
<keyword evidence="6 8" id="KW-1133">Transmembrane helix</keyword>
<keyword evidence="4" id="KW-1003">Cell membrane</keyword>
<evidence type="ECO:0000256" key="6">
    <source>
        <dbReference type="ARBA" id="ARBA00022989"/>
    </source>
</evidence>
<feature type="transmembrane region" description="Helical" evidence="8">
    <location>
        <begin position="258"/>
        <end position="278"/>
    </location>
</feature>
<feature type="transmembrane region" description="Helical" evidence="8">
    <location>
        <begin position="233"/>
        <end position="252"/>
    </location>
</feature>
<dbReference type="InterPro" id="IPR002549">
    <property type="entry name" value="AI-2E-like"/>
</dbReference>
<name>C8X6F3_NAKMY</name>
<keyword evidence="7 8" id="KW-0472">Membrane</keyword>
<evidence type="ECO:0000256" key="8">
    <source>
        <dbReference type="SAM" id="Phobius"/>
    </source>
</evidence>
<feature type="transmembrane region" description="Helical" evidence="8">
    <location>
        <begin position="56"/>
        <end position="78"/>
    </location>
</feature>
<feature type="transmembrane region" description="Helical" evidence="8">
    <location>
        <begin position="290"/>
        <end position="306"/>
    </location>
</feature>
<feature type="transmembrane region" description="Helical" evidence="8">
    <location>
        <begin position="326"/>
        <end position="354"/>
    </location>
</feature>
<evidence type="ECO:0000256" key="1">
    <source>
        <dbReference type="ARBA" id="ARBA00004651"/>
    </source>
</evidence>
<reference evidence="9 10" key="2">
    <citation type="journal article" date="2010" name="Stand. Genomic Sci.">
        <title>Complete genome sequence of Nakamurella multipartita type strain (Y-104).</title>
        <authorList>
            <person name="Tice H."/>
            <person name="Mayilraj S."/>
            <person name="Sims D."/>
            <person name="Lapidus A."/>
            <person name="Nolan M."/>
            <person name="Lucas S."/>
            <person name="Glavina Del Rio T."/>
            <person name="Copeland A."/>
            <person name="Cheng J.F."/>
            <person name="Meincke L."/>
            <person name="Bruce D."/>
            <person name="Goodwin L."/>
            <person name="Pitluck S."/>
            <person name="Ivanova N."/>
            <person name="Mavromatis K."/>
            <person name="Ovchinnikova G."/>
            <person name="Pati A."/>
            <person name="Chen A."/>
            <person name="Palaniappan K."/>
            <person name="Land M."/>
            <person name="Hauser L."/>
            <person name="Chang Y.J."/>
            <person name="Jeffries C.D."/>
            <person name="Detter J.C."/>
            <person name="Brettin T."/>
            <person name="Rohde M."/>
            <person name="Goker M."/>
            <person name="Bristow J."/>
            <person name="Eisen J.A."/>
            <person name="Markowitz V."/>
            <person name="Hugenholtz P."/>
            <person name="Kyrpides N.C."/>
            <person name="Klenk H.P."/>
            <person name="Chen F."/>
        </authorList>
    </citation>
    <scope>NUCLEOTIDE SEQUENCE [LARGE SCALE GENOMIC DNA]</scope>
    <source>
        <strain evidence="10">ATCC 700099 / DSM 44233 / CIP 104796 / JCM 9543 / NBRC 105858 / Y-104</strain>
    </source>
</reference>
<feature type="transmembrane region" description="Helical" evidence="8">
    <location>
        <begin position="90"/>
        <end position="111"/>
    </location>
</feature>
<protein>
    <recommendedName>
        <fullName evidence="11">Permease</fullName>
    </recommendedName>
</protein>
<dbReference type="Pfam" id="PF01594">
    <property type="entry name" value="AI-2E_transport"/>
    <property type="match status" value="1"/>
</dbReference>
<evidence type="ECO:0008006" key="11">
    <source>
        <dbReference type="Google" id="ProtNLM"/>
    </source>
</evidence>
<dbReference type="Proteomes" id="UP000002218">
    <property type="component" value="Chromosome"/>
</dbReference>
<evidence type="ECO:0000256" key="5">
    <source>
        <dbReference type="ARBA" id="ARBA00022692"/>
    </source>
</evidence>
<comment type="similarity">
    <text evidence="2">Belongs to the autoinducer-2 exporter (AI-2E) (TC 2.A.86) family.</text>
</comment>
<dbReference type="GO" id="GO:0005886">
    <property type="term" value="C:plasma membrane"/>
    <property type="evidence" value="ECO:0007669"/>
    <property type="project" value="UniProtKB-SubCell"/>
</dbReference>
<dbReference type="AlphaFoldDB" id="C8X6F3"/>
<comment type="subcellular location">
    <subcellularLocation>
        <location evidence="1">Cell membrane</location>
        <topology evidence="1">Multi-pass membrane protein</topology>
    </subcellularLocation>
</comment>
<dbReference type="GO" id="GO:0055085">
    <property type="term" value="P:transmembrane transport"/>
    <property type="evidence" value="ECO:0007669"/>
    <property type="project" value="TreeGrafter"/>
</dbReference>
<reference evidence="10" key="1">
    <citation type="submission" date="2009-09" db="EMBL/GenBank/DDBJ databases">
        <title>The complete genome of Nakamurella multipartita DSM 44233.</title>
        <authorList>
            <consortium name="US DOE Joint Genome Institute (JGI-PGF)"/>
            <person name="Lucas S."/>
            <person name="Copeland A."/>
            <person name="Lapidus A."/>
            <person name="Glavina del Rio T."/>
            <person name="Dalin E."/>
            <person name="Tice H."/>
            <person name="Bruce D."/>
            <person name="Goodwin L."/>
            <person name="Pitluck S."/>
            <person name="Kyrpides N."/>
            <person name="Mavromatis K."/>
            <person name="Ivanova N."/>
            <person name="Ovchinnikova G."/>
            <person name="Sims D."/>
            <person name="Meincke L."/>
            <person name="Brettin T."/>
            <person name="Detter J.C."/>
            <person name="Han C."/>
            <person name="Larimer F."/>
            <person name="Land M."/>
            <person name="Hauser L."/>
            <person name="Markowitz V."/>
            <person name="Cheng J.-F."/>
            <person name="Hugenholtz P."/>
            <person name="Woyke T."/>
            <person name="Wu D."/>
            <person name="Klenk H.-P."/>
            <person name="Eisen J.A."/>
        </authorList>
    </citation>
    <scope>NUCLEOTIDE SEQUENCE [LARGE SCALE GENOMIC DNA]</scope>
    <source>
        <strain evidence="10">ATCC 700099 / DSM 44233 / CIP 104796 / JCM 9543 / NBRC 105858 / Y-104</strain>
    </source>
</reference>
<accession>C8X6F3</accession>
<dbReference type="eggNOG" id="COG0628">
    <property type="taxonomic scope" value="Bacteria"/>
</dbReference>
<sequence>MESTAGPGPAADAPPPARRIRISLDQREIQAATIRILVIVSAWLIAAWVVGVVQHFLFLILLAWLAAIAMEPAIRWFLRRGVRRTRATAAVAVPVVLIAVGLVVTFEQMLFEQTAALVRSAPDRVQSIVDQLNSTFGLNLQASQIIVTLRLEPDQIQGVANDLALGALGWLGSLASVVFDLVTVAVFTFYIAAAGPRLVQEVAVWLPPERQPILGAIWDIAEQKTGGYVASKIVLAALSAVFHGIFFWAVGLPGWLPLALLAGITAQFVPVIGTYIGVAAPMIVALADQPITAVWILLFAIVYQQIETYVLTPRISRRTMEVNPAIALAAVFVGAAIWGPIGAIIGVPIAAVVVSVVQTYGRRYELVPELAATDRHDEPSDPPEDR</sequence>
<keyword evidence="10" id="KW-1185">Reference proteome</keyword>
<dbReference type="PANTHER" id="PTHR21716:SF53">
    <property type="entry name" value="PERMEASE PERM-RELATED"/>
    <property type="match status" value="1"/>
</dbReference>
<evidence type="ECO:0000313" key="9">
    <source>
        <dbReference type="EMBL" id="ACV78808.1"/>
    </source>
</evidence>
<dbReference type="EMBL" id="CP001737">
    <property type="protein sequence ID" value="ACV78808.1"/>
    <property type="molecule type" value="Genomic_DNA"/>
</dbReference>
<proteinExistence type="inferred from homology"/>
<keyword evidence="3" id="KW-0813">Transport</keyword>
<evidence type="ECO:0000256" key="7">
    <source>
        <dbReference type="ARBA" id="ARBA00023136"/>
    </source>
</evidence>
<evidence type="ECO:0000256" key="3">
    <source>
        <dbReference type="ARBA" id="ARBA00022448"/>
    </source>
</evidence>
<dbReference type="KEGG" id="nml:Namu_2437"/>
<organism evidence="9 10">
    <name type="scientific">Nakamurella multipartita (strain ATCC 700099 / DSM 44233 / CIP 104796 / JCM 9543 / NBRC 105858 / Y-104)</name>
    <name type="common">Microsphaera multipartita</name>
    <dbReference type="NCBI Taxonomy" id="479431"/>
    <lineage>
        <taxon>Bacteria</taxon>
        <taxon>Bacillati</taxon>
        <taxon>Actinomycetota</taxon>
        <taxon>Actinomycetes</taxon>
        <taxon>Nakamurellales</taxon>
        <taxon>Nakamurellaceae</taxon>
        <taxon>Nakamurella</taxon>
    </lineage>
</organism>
<gene>
    <name evidence="9" type="ordered locus">Namu_2437</name>
</gene>
<feature type="transmembrane region" description="Helical" evidence="8">
    <location>
        <begin position="29"/>
        <end position="50"/>
    </location>
</feature>
<evidence type="ECO:0000256" key="2">
    <source>
        <dbReference type="ARBA" id="ARBA00009773"/>
    </source>
</evidence>
<dbReference type="HOGENOM" id="CLU_031275_6_2_11"/>
<dbReference type="InParanoid" id="C8X6F3"/>
<feature type="transmembrane region" description="Helical" evidence="8">
    <location>
        <begin position="167"/>
        <end position="192"/>
    </location>
</feature>
<evidence type="ECO:0000313" key="10">
    <source>
        <dbReference type="Proteomes" id="UP000002218"/>
    </source>
</evidence>
<evidence type="ECO:0000256" key="4">
    <source>
        <dbReference type="ARBA" id="ARBA00022475"/>
    </source>
</evidence>
<keyword evidence="5 8" id="KW-0812">Transmembrane</keyword>